<dbReference type="PANTHER" id="PTHR10762:SF2">
    <property type="entry name" value="2-(3-AMINO-3-CARBOXYPROPYL)HISTIDINE SYNTHASE SUBUNIT 2"/>
    <property type="match status" value="1"/>
</dbReference>
<keyword evidence="10" id="KW-1185">Reference proteome</keyword>
<comment type="pathway">
    <text evidence="2 7">Protein modification; peptidyl-diphthamide biosynthesis.</text>
</comment>
<dbReference type="GO" id="GO:0005737">
    <property type="term" value="C:cytoplasm"/>
    <property type="evidence" value="ECO:0007669"/>
    <property type="project" value="UniProtKB-SubCell"/>
</dbReference>
<evidence type="ECO:0000256" key="4">
    <source>
        <dbReference type="ARBA" id="ARBA00022723"/>
    </source>
</evidence>
<keyword evidence="5 7" id="KW-0408">Iron</keyword>
<dbReference type="Proteomes" id="UP000053317">
    <property type="component" value="Unassembled WGS sequence"/>
</dbReference>
<evidence type="ECO:0000313" key="9">
    <source>
        <dbReference type="EMBL" id="KKY15687.1"/>
    </source>
</evidence>
<evidence type="ECO:0000256" key="1">
    <source>
        <dbReference type="ARBA" id="ARBA00001966"/>
    </source>
</evidence>
<protein>
    <recommendedName>
        <fullName evidence="7">2-(3-amino-3-carboxypropyl)histidine synthase subunit 2</fullName>
    </recommendedName>
</protein>
<keyword evidence="6 7" id="KW-0411">Iron-sulfur</keyword>
<dbReference type="InterPro" id="IPR016435">
    <property type="entry name" value="DPH1/DPH2"/>
</dbReference>
<comment type="caution">
    <text evidence="9">The sequence shown here is derived from an EMBL/GenBank/DDBJ whole genome shotgun (WGS) entry which is preliminary data.</text>
</comment>
<gene>
    <name evidence="9" type="ORF">UCRPC4_g06188</name>
</gene>
<evidence type="ECO:0000256" key="6">
    <source>
        <dbReference type="ARBA" id="ARBA00023014"/>
    </source>
</evidence>
<dbReference type="EMBL" id="LCWF01000178">
    <property type="protein sequence ID" value="KKY15687.1"/>
    <property type="molecule type" value="Genomic_DNA"/>
</dbReference>
<comment type="function">
    <text evidence="7">Required for the first step of diphthamide biosynthesis, a post-translational modification of histidine which occurs in elongation factor 2. DPH1 and DPH2 transfer a 3-amino-3-carboxypropyl (ACP) group from S-adenosyl-L-methionine (SAM) to a histidine residue, the reaction is assisted by a reduction system comprising DPH3 and a NADH-dependent reductase. Facilitates the reduction of the catalytic iron-sulfur cluster found in the DPH1 subunit.</text>
</comment>
<dbReference type="NCBIfam" id="TIGR00322">
    <property type="entry name" value="diphth2_R"/>
    <property type="match status" value="1"/>
</dbReference>
<dbReference type="Pfam" id="PF01866">
    <property type="entry name" value="Diphthamide_syn"/>
    <property type="match status" value="1"/>
</dbReference>
<dbReference type="GO" id="GO:0017183">
    <property type="term" value="P:protein histidyl modification to diphthamide"/>
    <property type="evidence" value="ECO:0007669"/>
    <property type="project" value="UniProtKB-UniPathway"/>
</dbReference>
<dbReference type="UniPathway" id="UPA00559"/>
<dbReference type="GO" id="GO:0046872">
    <property type="term" value="F:metal ion binding"/>
    <property type="evidence" value="ECO:0007669"/>
    <property type="project" value="UniProtKB-KW"/>
</dbReference>
<dbReference type="GO" id="GO:0051536">
    <property type="term" value="F:iron-sulfur cluster binding"/>
    <property type="evidence" value="ECO:0007669"/>
    <property type="project" value="UniProtKB-KW"/>
</dbReference>
<dbReference type="SFLD" id="SFLDS00032">
    <property type="entry name" value="Radical_SAM_3-amino-3-carboxyp"/>
    <property type="match status" value="1"/>
</dbReference>
<dbReference type="InterPro" id="IPR042265">
    <property type="entry name" value="DPH1/DPH2_3"/>
</dbReference>
<comment type="subcellular location">
    <subcellularLocation>
        <location evidence="7">Cytoplasm</location>
    </subcellularLocation>
</comment>
<feature type="compositionally biased region" description="Polar residues" evidence="8">
    <location>
        <begin position="471"/>
        <end position="486"/>
    </location>
</feature>
<organism evidence="9 10">
    <name type="scientific">Phaeomoniella chlamydospora</name>
    <name type="common">Phaeoacremonium chlamydosporum</name>
    <dbReference type="NCBI Taxonomy" id="158046"/>
    <lineage>
        <taxon>Eukaryota</taxon>
        <taxon>Fungi</taxon>
        <taxon>Dikarya</taxon>
        <taxon>Ascomycota</taxon>
        <taxon>Pezizomycotina</taxon>
        <taxon>Eurotiomycetes</taxon>
        <taxon>Chaetothyriomycetidae</taxon>
        <taxon>Phaeomoniellales</taxon>
        <taxon>Phaeomoniellaceae</taxon>
        <taxon>Phaeomoniella</taxon>
    </lineage>
</organism>
<evidence type="ECO:0000256" key="2">
    <source>
        <dbReference type="ARBA" id="ARBA00005156"/>
    </source>
</evidence>
<evidence type="ECO:0000256" key="7">
    <source>
        <dbReference type="RuleBase" id="RU364133"/>
    </source>
</evidence>
<dbReference type="InterPro" id="IPR010014">
    <property type="entry name" value="DHP2"/>
</dbReference>
<dbReference type="Gene3D" id="3.40.50.11840">
    <property type="entry name" value="Diphthamide synthesis DPH1/DPH2 domain 1"/>
    <property type="match status" value="1"/>
</dbReference>
<evidence type="ECO:0000256" key="5">
    <source>
        <dbReference type="ARBA" id="ARBA00023004"/>
    </source>
</evidence>
<dbReference type="NCBIfam" id="TIGR00272">
    <property type="entry name" value="DPH2"/>
    <property type="match status" value="1"/>
</dbReference>
<dbReference type="SFLD" id="SFLDG01121">
    <property type="entry name" value="Diphthamide_biosynthesis"/>
    <property type="match status" value="1"/>
</dbReference>
<dbReference type="Gene3D" id="3.40.50.11860">
    <property type="entry name" value="Diphthamide synthesis DPH1/DPH2 domain 3"/>
    <property type="match status" value="1"/>
</dbReference>
<sequence>MTVQLGAPPVLSTPDTHILNDTTASSVATPSTALSEEEFDTKYEIQRTLDEIRDRKWRRVALQFPDEMLHDAPRVFQLLSRGLKPSYKGRSQNPSQTDPDFVQEQTQQMSIQEPKDTAKLFILADTSYGSCCVDEVAAEHVNADSIVHYGRACLSPTARLPVLHVFTQSKVDLGRAISSFTETFPSLETKVIITADITYTAHVSTLNSSLVARGYTNLHAAEIVHDPSSPIPNRTVPAKVMDDPEELQGWHVYHIAQPPTSLLLTLSSRVAGFHIFSADSTSSSRLSSQSTYTSAMLRRRYALVTNLATVPIWGILINTLSVKNYLHMVDHVKKLIDGAGKKSYMFVVGKLNTAKVANFSEIGGWVVIGCWESSLIDSQDFYKPVITPFELTLALSSDSDRIWTGQWRSDFQSILNDTDSLKELSEMNGEQSDALQAHEEEDYSEPESAPPEYDLRTGKYVSHSRPMRTPATRSENPASRTMSSALTKKGQGGMISINGTTSPAAEFLKNKRTWQGLGSDFEIRYEDNEVENGSLIQEGRNGIARGYTIGGSDKA</sequence>
<reference evidence="9 10" key="1">
    <citation type="submission" date="2015-05" db="EMBL/GenBank/DDBJ databases">
        <title>Distinctive expansion of gene families associated with plant cell wall degradation and secondary metabolism in the genomes of grapevine trunk pathogens.</title>
        <authorList>
            <person name="Lawrence D.P."/>
            <person name="Travadon R."/>
            <person name="Rolshausen P.E."/>
            <person name="Baumgartner K."/>
        </authorList>
    </citation>
    <scope>NUCLEOTIDE SEQUENCE [LARGE SCALE GENOMIC DNA]</scope>
    <source>
        <strain evidence="9">UCRPC4</strain>
    </source>
</reference>
<evidence type="ECO:0000313" key="10">
    <source>
        <dbReference type="Proteomes" id="UP000053317"/>
    </source>
</evidence>
<dbReference type="GO" id="GO:0090560">
    <property type="term" value="F:2-(3-amino-3-carboxypropyl)histidine synthase activity"/>
    <property type="evidence" value="ECO:0007669"/>
    <property type="project" value="InterPro"/>
</dbReference>
<accession>A0A0G2DXQ7</accession>
<comment type="similarity">
    <text evidence="3 7">Belongs to the DPH1/DPH2 family. DPH2 subfamily.</text>
</comment>
<dbReference type="InterPro" id="IPR042263">
    <property type="entry name" value="DPH1/DPH2_1"/>
</dbReference>
<dbReference type="SFLD" id="SFLDF00408">
    <property type="entry name" value="Diphthamide_biosynthesis_famil"/>
    <property type="match status" value="1"/>
</dbReference>
<keyword evidence="7" id="KW-0963">Cytoplasm</keyword>
<keyword evidence="4 7" id="KW-0479">Metal-binding</keyword>
<dbReference type="AlphaFoldDB" id="A0A0G2DXQ7"/>
<proteinExistence type="inferred from homology"/>
<evidence type="ECO:0000256" key="8">
    <source>
        <dbReference type="SAM" id="MobiDB-lite"/>
    </source>
</evidence>
<name>A0A0G2DXQ7_PHACM</name>
<dbReference type="FunFam" id="3.40.50.11860:FF:000001">
    <property type="entry name" value="2-(3-amino-3-carboxypropyl)histidine synthase subunit 2"/>
    <property type="match status" value="1"/>
</dbReference>
<comment type="cofactor">
    <cofactor evidence="1">
        <name>[4Fe-4S] cluster</name>
        <dbReference type="ChEBI" id="CHEBI:49883"/>
    </cofactor>
</comment>
<evidence type="ECO:0000256" key="3">
    <source>
        <dbReference type="ARBA" id="ARBA00006179"/>
    </source>
</evidence>
<dbReference type="PANTHER" id="PTHR10762">
    <property type="entry name" value="DIPHTHAMIDE BIOSYNTHESIS PROTEIN"/>
    <property type="match status" value="1"/>
</dbReference>
<dbReference type="OrthoDB" id="449241at2759"/>
<reference evidence="9 10" key="2">
    <citation type="submission" date="2015-05" db="EMBL/GenBank/DDBJ databases">
        <authorList>
            <person name="Morales-Cruz A."/>
            <person name="Amrine K.C."/>
            <person name="Cantu D."/>
        </authorList>
    </citation>
    <scope>NUCLEOTIDE SEQUENCE [LARGE SCALE GENOMIC DNA]</scope>
    <source>
        <strain evidence="9">UCRPC4</strain>
    </source>
</reference>
<feature type="region of interest" description="Disordered" evidence="8">
    <location>
        <begin position="425"/>
        <end position="495"/>
    </location>
</feature>